<accession>A0ABZ2LNG5</accession>
<keyword evidence="2" id="KW-1185">Reference proteome</keyword>
<protein>
    <recommendedName>
        <fullName evidence="3">Lipoprotein</fullName>
    </recommendedName>
</protein>
<evidence type="ECO:0000313" key="1">
    <source>
        <dbReference type="EMBL" id="WXB12317.1"/>
    </source>
</evidence>
<evidence type="ECO:0000313" key="2">
    <source>
        <dbReference type="Proteomes" id="UP001370348"/>
    </source>
</evidence>
<reference evidence="1 2" key="1">
    <citation type="submission" date="2021-12" db="EMBL/GenBank/DDBJ databases">
        <title>Discovery of the Pendulisporaceae a myxobacterial family with distinct sporulation behavior and unique specialized metabolism.</title>
        <authorList>
            <person name="Garcia R."/>
            <person name="Popoff A."/>
            <person name="Bader C.D."/>
            <person name="Loehr J."/>
            <person name="Walesch S."/>
            <person name="Walt C."/>
            <person name="Boldt J."/>
            <person name="Bunk B."/>
            <person name="Haeckl F.J.F.P.J."/>
            <person name="Gunesch A.P."/>
            <person name="Birkelbach J."/>
            <person name="Nuebel U."/>
            <person name="Pietschmann T."/>
            <person name="Bach T."/>
            <person name="Mueller R."/>
        </authorList>
    </citation>
    <scope>NUCLEOTIDE SEQUENCE [LARGE SCALE GENOMIC DNA]</scope>
    <source>
        <strain evidence="1 2">MSr11954</strain>
    </source>
</reference>
<organism evidence="1 2">
    <name type="scientific">Pendulispora albinea</name>
    <dbReference type="NCBI Taxonomy" id="2741071"/>
    <lineage>
        <taxon>Bacteria</taxon>
        <taxon>Pseudomonadati</taxon>
        <taxon>Myxococcota</taxon>
        <taxon>Myxococcia</taxon>
        <taxon>Myxococcales</taxon>
        <taxon>Sorangiineae</taxon>
        <taxon>Pendulisporaceae</taxon>
        <taxon>Pendulispora</taxon>
    </lineage>
</organism>
<dbReference type="Proteomes" id="UP001370348">
    <property type="component" value="Chromosome"/>
</dbReference>
<dbReference type="RefSeq" id="WP_394821939.1">
    <property type="nucleotide sequence ID" value="NZ_CP089984.1"/>
</dbReference>
<dbReference type="EMBL" id="CP089984">
    <property type="protein sequence ID" value="WXB12317.1"/>
    <property type="molecule type" value="Genomic_DNA"/>
</dbReference>
<proteinExistence type="predicted"/>
<evidence type="ECO:0008006" key="3">
    <source>
        <dbReference type="Google" id="ProtNLM"/>
    </source>
</evidence>
<gene>
    <name evidence="1" type="ORF">LZC94_31270</name>
</gene>
<name>A0ABZ2LNG5_9BACT</name>
<sequence>MAFAIFGCGAWIFAACSESNNPNNPTDGGTAADTGQPDTSAGDAGDLCTTYCNTVGAHCTGNVSESGKPNVATAQYLSQNGCLHACSKMNPGPATGDAVVSGDSVRCRTYHAGSPAQGDPATHCPHAGIVGAGMCSSEPGKRCTTFCRLALAVCAPAALTARGVRSSDIPFADEADCLSVCETKVAGAFAFDDAQNELVRTGNTLNCRQYHLVAAFNDPPSNDGKASDSAVAECPNLTASRGAIPVPGPCTTGEERNR</sequence>